<feature type="transmembrane region" description="Helical" evidence="1">
    <location>
        <begin position="5"/>
        <end position="22"/>
    </location>
</feature>
<evidence type="ECO:0000256" key="1">
    <source>
        <dbReference type="SAM" id="Phobius"/>
    </source>
</evidence>
<dbReference type="AlphaFoldDB" id="A0A2G4YVP0"/>
<proteinExistence type="predicted"/>
<organism evidence="2 3">
    <name type="scientific">Paremcibacter congregatus</name>
    <dbReference type="NCBI Taxonomy" id="2043170"/>
    <lineage>
        <taxon>Bacteria</taxon>
        <taxon>Pseudomonadati</taxon>
        <taxon>Pseudomonadota</taxon>
        <taxon>Alphaproteobacteria</taxon>
        <taxon>Emcibacterales</taxon>
        <taxon>Emcibacteraceae</taxon>
        <taxon>Paremcibacter</taxon>
    </lineage>
</organism>
<keyword evidence="1" id="KW-1133">Transmembrane helix</keyword>
<dbReference type="EMBL" id="PDEM01000007">
    <property type="protein sequence ID" value="PHZ86412.1"/>
    <property type="molecule type" value="Genomic_DNA"/>
</dbReference>
<accession>A0A2G4YVP0</accession>
<evidence type="ECO:0000313" key="2">
    <source>
        <dbReference type="EMBL" id="PHZ86412.1"/>
    </source>
</evidence>
<keyword evidence="1" id="KW-0812">Transmembrane</keyword>
<protein>
    <submittedName>
        <fullName evidence="2">Uncharacterized protein</fullName>
    </submittedName>
</protein>
<feature type="transmembrane region" description="Helical" evidence="1">
    <location>
        <begin position="42"/>
        <end position="66"/>
    </location>
</feature>
<keyword evidence="1" id="KW-0472">Membrane</keyword>
<gene>
    <name evidence="2" type="ORF">CRD36_00545</name>
</gene>
<dbReference type="Proteomes" id="UP000229730">
    <property type="component" value="Unassembled WGS sequence"/>
</dbReference>
<name>A0A2G4YVP0_9PROT</name>
<reference evidence="2 3" key="1">
    <citation type="submission" date="2017-10" db="EMBL/GenBank/DDBJ databases">
        <title>Frigbacter circumglobatus gen. nov. sp. nov., isolated from sediment cultured in situ.</title>
        <authorList>
            <person name="Zhao Z."/>
        </authorList>
    </citation>
    <scope>NUCLEOTIDE SEQUENCE [LARGE SCALE GENOMIC DNA]</scope>
    <source>
        <strain evidence="2 3">ZYL</strain>
    </source>
</reference>
<evidence type="ECO:0000313" key="3">
    <source>
        <dbReference type="Proteomes" id="UP000229730"/>
    </source>
</evidence>
<comment type="caution">
    <text evidence="2">The sequence shown here is derived from an EMBL/GenBank/DDBJ whole genome shotgun (WGS) entry which is preliminary data.</text>
</comment>
<sequence>MIFMIFFVITIGSLELVLEGLFTDFKISRDQFTDFQVMWMKAGLWLGIVFFSIVTLVMLHGITGFVQPLMRVVQRGIWLQTSARRFKLIEWSNIESLNIQEKKIPNLILPFLPLKLSTFSIKLKNRQKLRFVQKEASFKLEGLSFMPHDLKWAVEEYSSNKCTVTILIGSKKG</sequence>
<dbReference type="InParanoid" id="A0A2G4YVP0"/>
<keyword evidence="3" id="KW-1185">Reference proteome</keyword>